<accession>A0A414HS08</accession>
<evidence type="ECO:0000313" key="1">
    <source>
        <dbReference type="EMBL" id="RHD90180.1"/>
    </source>
</evidence>
<dbReference type="Proteomes" id="UP000284785">
    <property type="component" value="Unassembled WGS sequence"/>
</dbReference>
<dbReference type="PANTHER" id="PTHR35810">
    <property type="entry name" value="CYTOPLASMIC PROTEIN-RELATED"/>
    <property type="match status" value="1"/>
</dbReference>
<gene>
    <name evidence="1" type="ORF">DW780_04070</name>
</gene>
<evidence type="ECO:0000313" key="2">
    <source>
        <dbReference type="Proteomes" id="UP000284785"/>
    </source>
</evidence>
<dbReference type="EMBL" id="QSJP01000003">
    <property type="protein sequence ID" value="RHD90180.1"/>
    <property type="molecule type" value="Genomic_DNA"/>
</dbReference>
<dbReference type="PANTHER" id="PTHR35810:SF1">
    <property type="entry name" value="CYTOPLASMIC PROTEIN"/>
    <property type="match status" value="1"/>
</dbReference>
<dbReference type="AlphaFoldDB" id="A0A414HS08"/>
<sequence length="125" mass="13984">MKRTIITMDGNGTLSIPSNLENLWMGEGELVNIFHATAPKLNSVIRAIYKEGMLSMSEVQRKDKTSVGVWQTLFSFPMIVTISFRLHSFGAAQLRDAILKRLYGAKEKSTIILQLYGGTNTFSKI</sequence>
<organism evidence="1 2">
    <name type="scientific">Bacteroides thetaiotaomicron</name>
    <dbReference type="NCBI Taxonomy" id="818"/>
    <lineage>
        <taxon>Bacteria</taxon>
        <taxon>Pseudomonadati</taxon>
        <taxon>Bacteroidota</taxon>
        <taxon>Bacteroidia</taxon>
        <taxon>Bacteroidales</taxon>
        <taxon>Bacteroidaceae</taxon>
        <taxon>Bacteroides</taxon>
    </lineage>
</organism>
<comment type="caution">
    <text evidence="1">The sequence shown here is derived from an EMBL/GenBank/DDBJ whole genome shotgun (WGS) entry which is preliminary data.</text>
</comment>
<proteinExistence type="predicted"/>
<dbReference type="RefSeq" id="WP_118214369.1">
    <property type="nucleotide sequence ID" value="NZ_QSJP01000003.1"/>
</dbReference>
<name>A0A414HS08_BACT4</name>
<protein>
    <submittedName>
        <fullName evidence="1">Uncharacterized protein</fullName>
    </submittedName>
</protein>
<reference evidence="1 2" key="1">
    <citation type="submission" date="2018-08" db="EMBL/GenBank/DDBJ databases">
        <title>A genome reference for cultivated species of the human gut microbiota.</title>
        <authorList>
            <person name="Zou Y."/>
            <person name="Xue W."/>
            <person name="Luo G."/>
        </authorList>
    </citation>
    <scope>NUCLEOTIDE SEQUENCE [LARGE SCALE GENOMIC DNA]</scope>
    <source>
        <strain evidence="1 2">AM30-26</strain>
    </source>
</reference>